<feature type="domain" description="YjiS-like" evidence="1">
    <location>
        <begin position="5"/>
        <end position="41"/>
    </location>
</feature>
<dbReference type="Pfam" id="PF06568">
    <property type="entry name" value="YjiS-like"/>
    <property type="match status" value="1"/>
</dbReference>
<keyword evidence="3" id="KW-1185">Reference proteome</keyword>
<evidence type="ECO:0000313" key="3">
    <source>
        <dbReference type="Proteomes" id="UP000272706"/>
    </source>
</evidence>
<dbReference type="Proteomes" id="UP000272706">
    <property type="component" value="Unassembled WGS sequence"/>
</dbReference>
<dbReference type="InterPro" id="IPR009506">
    <property type="entry name" value="YjiS-like"/>
</dbReference>
<gene>
    <name evidence="2" type="ORF">D3227_26310</name>
</gene>
<proteinExistence type="predicted"/>
<evidence type="ECO:0000313" key="2">
    <source>
        <dbReference type="EMBL" id="RJT32699.1"/>
    </source>
</evidence>
<organism evidence="2 3">
    <name type="scientific">Mesorhizobium waimense</name>
    <dbReference type="NCBI Taxonomy" id="1300307"/>
    <lineage>
        <taxon>Bacteria</taxon>
        <taxon>Pseudomonadati</taxon>
        <taxon>Pseudomonadota</taxon>
        <taxon>Alphaproteobacteria</taxon>
        <taxon>Hyphomicrobiales</taxon>
        <taxon>Phyllobacteriaceae</taxon>
        <taxon>Mesorhizobium</taxon>
    </lineage>
</organism>
<dbReference type="OrthoDB" id="8093405at2"/>
<protein>
    <submittedName>
        <fullName evidence="2">DUF1127 domain-containing protein</fullName>
    </submittedName>
</protein>
<dbReference type="EMBL" id="QZWZ01000025">
    <property type="protein sequence ID" value="RJT32699.1"/>
    <property type="molecule type" value="Genomic_DNA"/>
</dbReference>
<evidence type="ECO:0000259" key="1">
    <source>
        <dbReference type="Pfam" id="PF06568"/>
    </source>
</evidence>
<dbReference type="RefSeq" id="WP_120017184.1">
    <property type="nucleotide sequence ID" value="NZ_QZWZ01000025.1"/>
</dbReference>
<sequence length="51" mass="6111">MLYELRHRFTRWLAYRQTIASLRQVPDSTLADAGISREEIRERARHASLLR</sequence>
<reference evidence="2 3" key="1">
    <citation type="submission" date="2018-09" db="EMBL/GenBank/DDBJ databases">
        <title>Mesorhizobium carmichaelinearum sp. nov. isolated from Carmichaelinea spp. root nodules in New Zealand.</title>
        <authorList>
            <person name="De Meyer S.E."/>
        </authorList>
    </citation>
    <scope>NUCLEOTIDE SEQUENCE [LARGE SCALE GENOMIC DNA]</scope>
    <source>
        <strain evidence="2 3">ICMP19557</strain>
    </source>
</reference>
<comment type="caution">
    <text evidence="2">The sequence shown here is derived from an EMBL/GenBank/DDBJ whole genome shotgun (WGS) entry which is preliminary data.</text>
</comment>
<accession>A0A3A5KCQ8</accession>
<dbReference type="AlphaFoldDB" id="A0A3A5KCQ8"/>
<name>A0A3A5KCQ8_9HYPH</name>